<feature type="compositionally biased region" description="Acidic residues" evidence="1">
    <location>
        <begin position="161"/>
        <end position="175"/>
    </location>
</feature>
<evidence type="ECO:0000256" key="1">
    <source>
        <dbReference type="SAM" id="MobiDB-lite"/>
    </source>
</evidence>
<feature type="region of interest" description="Disordered" evidence="1">
    <location>
        <begin position="149"/>
        <end position="217"/>
    </location>
</feature>
<evidence type="ECO:0000256" key="2">
    <source>
        <dbReference type="SAM" id="Phobius"/>
    </source>
</evidence>
<dbReference type="RefSeq" id="WP_092658815.1">
    <property type="nucleotide sequence ID" value="NZ_FOCX01000005.1"/>
</dbReference>
<evidence type="ECO:0000313" key="4">
    <source>
        <dbReference type="Proteomes" id="UP000198775"/>
    </source>
</evidence>
<keyword evidence="2" id="KW-0812">Transmembrane</keyword>
<feature type="transmembrane region" description="Helical" evidence="2">
    <location>
        <begin position="407"/>
        <end position="429"/>
    </location>
</feature>
<feature type="transmembrane region" description="Helical" evidence="2">
    <location>
        <begin position="357"/>
        <end position="387"/>
    </location>
</feature>
<feature type="transmembrane region" description="Helical" evidence="2">
    <location>
        <begin position="601"/>
        <end position="619"/>
    </location>
</feature>
<sequence length="626" mass="64604">MNPRKLLRIARWEVTKNAGGVDRRTIVVGALALLAVGIATPYAATSGVAVDSGIYRVGITNESAYYDVVREDPTFAVRDPQADLGEEIELRIDRLAIDAAPTPKAAAAQTELRSSVRAYNNRQMRQESNQSAAFPVRVSLGYTERTQVREVISTGDGQDQTADDEGTGDGTDGGDGDGSGGGDEGGTGTDDGSGTDGNGNDGTAGGGGGENIDDVAGGTGGVGGIAGQLAGGNTSGTPADISPPFPFQSLVLAFLFVLPLNFIIQAYGSTMVSERLNRRGELLLVAPVSRFDIIGGKTLPYLTGAIGIAAVIAAALELPAVDPVSVGISVLAVTPIALLFLGATFLGAMFARSFKELTFVTVTVTVSLTTYAFVPAIFTDVGAVALISPLTIVVRNLQGQAIGLGEFAFSLVPPLLTAGVFFGLGAGIYREEDMFTQRSIPLKALDALAARVHGKWSVAAVTAILLPFVFVTELVGVAALFAIPDALSIPTMLVVVVVVEEFAKSLHVYAGYAHDRFEAGLWPAVVVGAFSGIGFFLGEKIMLLAQLVGLPSEVVEGLIATGTATGVPSIPIAIGFLLAPLALHVVTAAISAVGASRNRRAYLAAVVVAMAIHFAYNYTVVSIGGF</sequence>
<keyword evidence="2" id="KW-0472">Membrane</keyword>
<feature type="transmembrane region" description="Helical" evidence="2">
    <location>
        <begin position="247"/>
        <end position="268"/>
    </location>
</feature>
<keyword evidence="4" id="KW-1185">Reference proteome</keyword>
<feature type="transmembrane region" description="Helical" evidence="2">
    <location>
        <begin position="458"/>
        <end position="483"/>
    </location>
</feature>
<keyword evidence="2" id="KW-1133">Transmembrane helix</keyword>
<dbReference type="EMBL" id="FOCX01000005">
    <property type="protein sequence ID" value="SEN79192.1"/>
    <property type="molecule type" value="Genomic_DNA"/>
</dbReference>
<gene>
    <name evidence="3" type="ORF">SAMN05216388_100559</name>
</gene>
<reference evidence="4" key="1">
    <citation type="submission" date="2016-10" db="EMBL/GenBank/DDBJ databases">
        <authorList>
            <person name="Varghese N."/>
            <person name="Submissions S."/>
        </authorList>
    </citation>
    <scope>NUCLEOTIDE SEQUENCE [LARGE SCALE GENOMIC DNA]</scope>
    <source>
        <strain evidence="4">IBRC-M 10043</strain>
    </source>
</reference>
<feature type="transmembrane region" description="Helical" evidence="2">
    <location>
        <begin position="519"/>
        <end position="538"/>
    </location>
</feature>
<name>A0A1H8JER4_9EURY</name>
<feature type="compositionally biased region" description="Gly residues" evidence="1">
    <location>
        <begin position="176"/>
        <end position="210"/>
    </location>
</feature>
<dbReference type="OrthoDB" id="106980at2157"/>
<feature type="transmembrane region" description="Helical" evidence="2">
    <location>
        <begin position="572"/>
        <end position="594"/>
    </location>
</feature>
<proteinExistence type="predicted"/>
<dbReference type="AlphaFoldDB" id="A0A1H8JER4"/>
<feature type="transmembrane region" description="Helical" evidence="2">
    <location>
        <begin position="328"/>
        <end position="350"/>
    </location>
</feature>
<dbReference type="Proteomes" id="UP000198775">
    <property type="component" value="Unassembled WGS sequence"/>
</dbReference>
<organism evidence="3 4">
    <name type="scientific">Halorientalis persicus</name>
    <dbReference type="NCBI Taxonomy" id="1367881"/>
    <lineage>
        <taxon>Archaea</taxon>
        <taxon>Methanobacteriati</taxon>
        <taxon>Methanobacteriota</taxon>
        <taxon>Stenosarchaea group</taxon>
        <taxon>Halobacteria</taxon>
        <taxon>Halobacteriales</taxon>
        <taxon>Haloarculaceae</taxon>
        <taxon>Halorientalis</taxon>
    </lineage>
</organism>
<accession>A0A1H8JER4</accession>
<feature type="transmembrane region" description="Helical" evidence="2">
    <location>
        <begin position="299"/>
        <end position="316"/>
    </location>
</feature>
<evidence type="ECO:0000313" key="3">
    <source>
        <dbReference type="EMBL" id="SEN79192.1"/>
    </source>
</evidence>
<protein>
    <submittedName>
        <fullName evidence="3">ABC-type transport system permease protein</fullName>
    </submittedName>
</protein>